<name>A0A7R6SZF7_9BACT</name>
<dbReference type="InterPro" id="IPR057708">
    <property type="entry name" value="DUF7948"/>
</dbReference>
<dbReference type="SUPFAM" id="SSF49299">
    <property type="entry name" value="PKD domain"/>
    <property type="match status" value="1"/>
</dbReference>
<dbReference type="InterPro" id="IPR044060">
    <property type="entry name" value="Bacterial_rp_domain"/>
</dbReference>
<evidence type="ECO:0000259" key="2">
    <source>
        <dbReference type="Pfam" id="PF18998"/>
    </source>
</evidence>
<dbReference type="PANTHER" id="PTHR35580">
    <property type="entry name" value="CELL SURFACE GLYCOPROTEIN (S-LAYER PROTEIN)-LIKE PROTEIN"/>
    <property type="match status" value="1"/>
</dbReference>
<feature type="domain" description="Bacterial repeat" evidence="2">
    <location>
        <begin position="932"/>
        <end position="1002"/>
    </location>
</feature>
<sequence length="1531" mass="166790">MKFNAKSKSIFIFLLLLGFCMSINLSQAQEKMKRFDTFGKSNLINHNANSNTTNKQEIKLSKTLKLAPSYFIPNRSKVKGGKKIIDNNEVTAFVQTKKGRILFTPKGAFIGITVPKNPKEIERRRTNKKNSKMPIDQIENERGKDAKLIVIGLGFEGKNKGKSKSITPELEEKTKAKVNFLIGEKENWQRNIPTYRKLVYENVWDGIDVEYIGYMDKLEYRVILNPNANPDNIIMITGAEDLELTEEGNLIAELDGGKLYIGKPLAYQEIDGKRVDVKVSFKILSNGRYTFELGNYNPNYKLIIDPVLEWSTYVGGDREWDGERKNSITIDSSGNIYVCGYTESSNFPTTTGAYQTTFSDGYYDTFVFKLNSNGSDLIYSTYVGGSGADYAESIAIDFSGNVYVCGYIGSSDFPTTSNAYQTSNNGDYDALVFKLNSDGSDLVYSTYVGGSDNDRATSLSLDSSGNAYVCGFTQSSDFPTTTGAYQTTNNGGYDAFVFKLSSDGSSLVYSTYVGGIDGDFAYSLSLDSSGNTYVCGATLSGFPTTTGAYQTTNNGSYDAIVFKLNSDGSDLVYSTYVGGSDWELPNSIAVDSSHNAYVCGYTQSSDFPTTTDAYQITYNDGYEDGFVFKLNNDGSSLVYSTYIGGSKSDRATSIIIDSSHNAYVCGYTNSSDFPKTQGTYDSNIPHGYVAFVLKFNNKNTCTISASAGAGGTISPSGNVTVNVGDDITFTISANSGYHIKDVLVDGSSVGAVSSYTFQRVTSNHSIEAQFEANSQITYSITATAGTGGTINPSGNVTVNEGVDISFTISANSGYHIKDVLVDGSSVGAVSTYTFQNVTSNHTIEAQFEANSQITYSITATAGTGGTINPSGNVIVNERRNITFTISANSGYHIKDVLVDGSSVGAVSTYTFQNVTSNHTIEAQFEANSQITYSITATAGTGGTINPSGDITVNYGDDVTFTITPDSGNFIEDVTVDGHSVGRVQTYTFYNVHSDHKIHAVFTDTLPPTITSAKAQSLRGQLPLKVNFTCNAYDPDGGAIVRYIWHIDGDDFSDTVVTFDGLCNYMFVKPDTYHISVTVIDDEGESASVVLKDFTNEDTTIVVENPQHFNLVMPLPVVSIGKSANSSKDINIHNIVTSILNLTNEKSHISIKYFDANGNNVLTYRYTIAPGEKFSLNPNSNGYTDYNQAKIESDSYFIAYSKVMTATGQMTSYLLPQMSDKLFIPHVAEETDYWDTSMFISSLESTDVKVKVGENENTYNIPVFSQLINLEDLLGDDVNEAKTWGTVESIQNNPFEDTQPLGGFEVFQHNETDGAAIELQSSGSRTLFIPHIPEETDIFWTGFAIVNPNDEDANIVVDLYTKDGEQVASIPMTIEANTKLKALASDLFGEANGSAEWGIIRSDKDIIGMEIYGTVANGICGFALPSLATTEGYLPELITGDNYWNGIAITNPSNETATVDISLISKDGIVKDTKQIELQSMARYKSVVKDLFADVEIESTDYIYYKSTISVIAISVSGDLDRTFMFSLVGRE</sequence>
<organism evidence="4 5">
    <name type="scientific">Thermotomaculum hydrothermale</name>
    <dbReference type="NCBI Taxonomy" id="981385"/>
    <lineage>
        <taxon>Bacteria</taxon>
        <taxon>Pseudomonadati</taxon>
        <taxon>Acidobacteriota</taxon>
        <taxon>Holophagae</taxon>
        <taxon>Thermotomaculales</taxon>
        <taxon>Thermotomaculaceae</taxon>
        <taxon>Thermotomaculum</taxon>
    </lineage>
</organism>
<accession>A0A7R6SZF7</accession>
<feature type="domain" description="Bacterial repeat" evidence="2">
    <location>
        <begin position="702"/>
        <end position="773"/>
    </location>
</feature>
<evidence type="ECO:0000256" key="1">
    <source>
        <dbReference type="SAM" id="SignalP"/>
    </source>
</evidence>
<dbReference type="InterPro" id="IPR035986">
    <property type="entry name" value="PKD_dom_sf"/>
</dbReference>
<feature type="domain" description="DUF7948" evidence="3">
    <location>
        <begin position="71"/>
        <end position="307"/>
    </location>
</feature>
<dbReference type="EMBL" id="AP017470">
    <property type="protein sequence ID" value="BBB32687.1"/>
    <property type="molecule type" value="Genomic_DNA"/>
</dbReference>
<dbReference type="InterPro" id="IPR010620">
    <property type="entry name" value="SBBP_repeat"/>
</dbReference>
<dbReference type="Proteomes" id="UP000595564">
    <property type="component" value="Chromosome"/>
</dbReference>
<keyword evidence="1" id="KW-0732">Signal</keyword>
<dbReference type="InterPro" id="IPR052918">
    <property type="entry name" value="Motility_Chemotaxis_Reg"/>
</dbReference>
<feature type="chain" id="PRO_5032320247" description="PKD domain-containing protein" evidence="1">
    <location>
        <begin position="29"/>
        <end position="1531"/>
    </location>
</feature>
<dbReference type="Pfam" id="PF06739">
    <property type="entry name" value="SBBP"/>
    <property type="match status" value="6"/>
</dbReference>
<keyword evidence="5" id="KW-1185">Reference proteome</keyword>
<dbReference type="Pfam" id="PF25778">
    <property type="entry name" value="DUF7948"/>
    <property type="match status" value="1"/>
</dbReference>
<reference evidence="4 5" key="1">
    <citation type="journal article" date="2012" name="Extremophiles">
        <title>Thermotomaculum hydrothermale gen. nov., sp. nov., a novel heterotrophic thermophile within the phylum Acidobacteria from a deep-sea hydrothermal vent chimney in the Southern Okinawa Trough.</title>
        <authorList>
            <person name="Izumi H."/>
            <person name="Nunoura T."/>
            <person name="Miyazaki M."/>
            <person name="Mino S."/>
            <person name="Toki T."/>
            <person name="Takai K."/>
            <person name="Sako Y."/>
            <person name="Sawabe T."/>
            <person name="Nakagawa S."/>
        </authorList>
    </citation>
    <scope>NUCLEOTIDE SEQUENCE [LARGE SCALE GENOMIC DNA]</scope>
    <source>
        <strain evidence="4 5">AC55</strain>
    </source>
</reference>
<feature type="domain" description="Bacterial repeat" evidence="2">
    <location>
        <begin position="855"/>
        <end position="927"/>
    </location>
</feature>
<dbReference type="KEGG" id="thyd:TTHT_1155"/>
<dbReference type="CDD" id="cd00146">
    <property type="entry name" value="PKD"/>
    <property type="match status" value="1"/>
</dbReference>
<evidence type="ECO:0000313" key="4">
    <source>
        <dbReference type="EMBL" id="BBB32687.1"/>
    </source>
</evidence>
<dbReference type="Pfam" id="PF18998">
    <property type="entry name" value="Flg_new_2"/>
    <property type="match status" value="4"/>
</dbReference>
<evidence type="ECO:0000259" key="3">
    <source>
        <dbReference type="Pfam" id="PF25778"/>
    </source>
</evidence>
<proteinExistence type="predicted"/>
<feature type="domain" description="Bacterial repeat" evidence="2">
    <location>
        <begin position="778"/>
        <end position="850"/>
    </location>
</feature>
<evidence type="ECO:0000313" key="5">
    <source>
        <dbReference type="Proteomes" id="UP000595564"/>
    </source>
</evidence>
<gene>
    <name evidence="4" type="ORF">TTHT_1155</name>
</gene>
<protein>
    <recommendedName>
        <fullName evidence="6">PKD domain-containing protein</fullName>
    </recommendedName>
</protein>
<evidence type="ECO:0008006" key="6">
    <source>
        <dbReference type="Google" id="ProtNLM"/>
    </source>
</evidence>
<dbReference type="PANTHER" id="PTHR35580:SF1">
    <property type="entry name" value="PHYTASE-LIKE DOMAIN-CONTAINING PROTEIN"/>
    <property type="match status" value="1"/>
</dbReference>
<feature type="signal peptide" evidence="1">
    <location>
        <begin position="1"/>
        <end position="28"/>
    </location>
</feature>